<keyword evidence="4" id="KW-1185">Reference proteome</keyword>
<sequence>MHLPRVLVKLQIFLCLAFTCLLTGIAHAQTPGCQYADAQQSPIYTSPISVCLLCGIVNPGMAVDGDMSTSSSIRANIGQGFIGQLLTLQQGAVAGDSIRLKLGLPGGISDPALLGSVRLQLYLSSNPADGPVLLNSSTVRVSAAGGNLLEAVMPVTTASDAILVSLGGSLTALTTLEVYYAELIVRKARPDEASAAAQVCAGATATLTAINTSGVVVKWYDAPDGGNELFTGETFNTPAIQPPGATFYIGSSRNGCANTTREPVTVTALPLPAAPVPASTTRQVCLGATAQLSVALPQAGYTYTWFDAAAAGNVVGSGATVDVTPLAEGTYAYYVEAAASGCASTSRARSEVTVAALPAAPALAVSSIQVCNGGSVSFSVQNPVAGAIYRWYNAASGGTPLFTGTLLTIPALTADTTFYVEAVSADGCTSATRTTVQAEVLAPPAAPQIDAAAVCAGGSTELQVKNPVAGQVYNWYNVQANGAPFHSGTSYVTPALTNPVSYYVEAVGNNGCTSARNTAIVTIHGAPVAAALENGTIELCAGNTATFSVAAPVAGYTYRWYSQEAGGQVLYTGPDFTTPALAAAANYYVEAVSENGCVGSTRSVATAAVTASPAAPELEGASVCAGQPAELKIKDPVPGIIYRWYETSAGGPVLYSGNSYTTAPLTAGQNYYVDAVTAGGCASAARSAVMASLLPQLSAPGLSVGNTSVSSITFQWSSVAGATGYEVSLNNGQTFMVPSSGTTGTMHTVTNLAPIQSVALQVRALGENSCQHSELSAAVAGITANPGGEPIYIPEAFSPNGDGRNDLLKVYGSTVVAVEMQVYNILGQRVYASKDWSRGWDGTVDGRALPMGVYAYMARVTVRSGVVMVMRGKVMIVR</sequence>
<dbReference type="Proteomes" id="UP000246099">
    <property type="component" value="Chromosome"/>
</dbReference>
<dbReference type="PROSITE" id="PS50853">
    <property type="entry name" value="FN3"/>
    <property type="match status" value="1"/>
</dbReference>
<keyword evidence="1" id="KW-0732">Signal</keyword>
<dbReference type="RefSeq" id="WP_119078281.1">
    <property type="nucleotide sequence ID" value="NZ_CP029600.1"/>
</dbReference>
<dbReference type="InterPro" id="IPR003961">
    <property type="entry name" value="FN3_dom"/>
</dbReference>
<feature type="domain" description="Fibronectin type-III" evidence="2">
    <location>
        <begin position="699"/>
        <end position="787"/>
    </location>
</feature>
<dbReference type="Pfam" id="PF13585">
    <property type="entry name" value="CHU_C"/>
    <property type="match status" value="1"/>
</dbReference>
<dbReference type="EMBL" id="CP029600">
    <property type="protein sequence ID" value="AWO02076.1"/>
    <property type="molecule type" value="Genomic_DNA"/>
</dbReference>
<feature type="chain" id="PRO_5046219255" description="Fibronectin type-III domain-containing protein" evidence="1">
    <location>
        <begin position="29"/>
        <end position="878"/>
    </location>
</feature>
<protein>
    <recommendedName>
        <fullName evidence="2">Fibronectin type-III domain-containing protein</fullName>
    </recommendedName>
</protein>
<dbReference type="Pfam" id="PF19081">
    <property type="entry name" value="Ig_7"/>
    <property type="match status" value="6"/>
</dbReference>
<dbReference type="InterPro" id="IPR026341">
    <property type="entry name" value="T9SS_type_B"/>
</dbReference>
<dbReference type="Gene3D" id="2.60.40.10">
    <property type="entry name" value="Immunoglobulins"/>
    <property type="match status" value="1"/>
</dbReference>
<gene>
    <name evidence="3" type="ORF">DLD77_10400</name>
</gene>
<evidence type="ECO:0000313" key="3">
    <source>
        <dbReference type="EMBL" id="AWO02076.1"/>
    </source>
</evidence>
<name>A0ABM6WDP6_9BACT</name>
<dbReference type="InterPro" id="IPR036116">
    <property type="entry name" value="FN3_sf"/>
</dbReference>
<organism evidence="3 4">
    <name type="scientific">Chitinophaga alhagiae</name>
    <dbReference type="NCBI Taxonomy" id="2203219"/>
    <lineage>
        <taxon>Bacteria</taxon>
        <taxon>Pseudomonadati</taxon>
        <taxon>Bacteroidota</taxon>
        <taxon>Chitinophagia</taxon>
        <taxon>Chitinophagales</taxon>
        <taxon>Chitinophagaceae</taxon>
        <taxon>Chitinophaga</taxon>
    </lineage>
</organism>
<evidence type="ECO:0000259" key="2">
    <source>
        <dbReference type="PROSITE" id="PS50853"/>
    </source>
</evidence>
<evidence type="ECO:0000256" key="1">
    <source>
        <dbReference type="SAM" id="SignalP"/>
    </source>
</evidence>
<accession>A0ABM6WDP6</accession>
<dbReference type="InterPro" id="IPR044023">
    <property type="entry name" value="Ig_7"/>
</dbReference>
<dbReference type="NCBIfam" id="TIGR04131">
    <property type="entry name" value="Bac_Flav_CTERM"/>
    <property type="match status" value="1"/>
</dbReference>
<evidence type="ECO:0000313" key="4">
    <source>
        <dbReference type="Proteomes" id="UP000246099"/>
    </source>
</evidence>
<dbReference type="SUPFAM" id="SSF49265">
    <property type="entry name" value="Fibronectin type III"/>
    <property type="match status" value="1"/>
</dbReference>
<feature type="signal peptide" evidence="1">
    <location>
        <begin position="1"/>
        <end position="28"/>
    </location>
</feature>
<proteinExistence type="predicted"/>
<reference evidence="3 4" key="1">
    <citation type="submission" date="2018-05" db="EMBL/GenBank/DDBJ databases">
        <title>Chitinophaga sp. nov., isolated from rhizosphere soil of Alhagi.</title>
        <authorList>
            <person name="Liu Y."/>
        </authorList>
    </citation>
    <scope>NUCLEOTIDE SEQUENCE [LARGE SCALE GENOMIC DNA]</scope>
    <source>
        <strain evidence="3 4">T22</strain>
    </source>
</reference>
<dbReference type="CDD" id="cd00063">
    <property type="entry name" value="FN3"/>
    <property type="match status" value="1"/>
</dbReference>
<dbReference type="InterPro" id="IPR013783">
    <property type="entry name" value="Ig-like_fold"/>
</dbReference>